<sequence length="136" mass="15063">MAKTTSFCKVMLQLALFCGLLWLCNLWVNHAGWNIPGSVIGLGILVFLLATRVLPVRAVQAGSTWLLGELLLFFIPPVVSILKYQMLIREDGLMILASVVLGTVMVLTGTAWVVDRVFTLEQRLNERRLLESGGHV</sequence>
<gene>
    <name evidence="7" type="ORF">C4K68_17795</name>
</gene>
<comment type="subcellular location">
    <subcellularLocation>
        <location evidence="1">Cell membrane</location>
        <topology evidence="1">Multi-pass membrane protein</topology>
    </subcellularLocation>
</comment>
<feature type="transmembrane region" description="Helical" evidence="6">
    <location>
        <begin position="34"/>
        <end position="54"/>
    </location>
</feature>
<keyword evidence="5 6" id="KW-0472">Membrane</keyword>
<comment type="caution">
    <text evidence="7">The sequence shown here is derived from an EMBL/GenBank/DDBJ whole genome shotgun (WGS) entry which is preliminary data.</text>
</comment>
<reference evidence="7 8" key="1">
    <citation type="submission" date="2018-02" db="EMBL/GenBank/DDBJ databases">
        <title>novel marine gammaproteobacteria from coastal saline agro ecosystem.</title>
        <authorList>
            <person name="Krishnan R."/>
            <person name="Ramesh Kumar N."/>
        </authorList>
    </citation>
    <scope>NUCLEOTIDE SEQUENCE [LARGE SCALE GENOMIC DNA]</scope>
    <source>
        <strain evidence="7 8">228</strain>
    </source>
</reference>
<keyword evidence="4 6" id="KW-1133">Transmembrane helix</keyword>
<dbReference type="EMBL" id="PRLP01000058">
    <property type="protein sequence ID" value="PPC76027.1"/>
    <property type="molecule type" value="Genomic_DNA"/>
</dbReference>
<dbReference type="OrthoDB" id="194658at2"/>
<organism evidence="7 8">
    <name type="scientific">Proteobacteria bacterium 228</name>
    <dbReference type="NCBI Taxonomy" id="2083153"/>
    <lineage>
        <taxon>Bacteria</taxon>
        <taxon>Pseudomonadati</taxon>
        <taxon>Pseudomonadota</taxon>
    </lineage>
</organism>
<dbReference type="Pfam" id="PF03788">
    <property type="entry name" value="LrgA"/>
    <property type="match status" value="1"/>
</dbReference>
<evidence type="ECO:0000313" key="8">
    <source>
        <dbReference type="Proteomes" id="UP000238196"/>
    </source>
</evidence>
<accession>A0A2S5KMG0</accession>
<dbReference type="PANTHER" id="PTHR33931">
    <property type="entry name" value="HOLIN-LIKE PROTEIN CIDA-RELATED"/>
    <property type="match status" value="1"/>
</dbReference>
<keyword evidence="3 6" id="KW-0812">Transmembrane</keyword>
<dbReference type="GO" id="GO:0005886">
    <property type="term" value="C:plasma membrane"/>
    <property type="evidence" value="ECO:0007669"/>
    <property type="project" value="UniProtKB-SubCell"/>
</dbReference>
<feature type="transmembrane region" description="Helical" evidence="6">
    <location>
        <begin position="7"/>
        <end position="28"/>
    </location>
</feature>
<evidence type="ECO:0000256" key="4">
    <source>
        <dbReference type="ARBA" id="ARBA00022989"/>
    </source>
</evidence>
<feature type="transmembrane region" description="Helical" evidence="6">
    <location>
        <begin position="93"/>
        <end position="114"/>
    </location>
</feature>
<evidence type="ECO:0008006" key="9">
    <source>
        <dbReference type="Google" id="ProtNLM"/>
    </source>
</evidence>
<name>A0A2S5KMG0_9PROT</name>
<evidence type="ECO:0000256" key="2">
    <source>
        <dbReference type="ARBA" id="ARBA00022475"/>
    </source>
</evidence>
<evidence type="ECO:0000256" key="6">
    <source>
        <dbReference type="SAM" id="Phobius"/>
    </source>
</evidence>
<keyword evidence="2" id="KW-1003">Cell membrane</keyword>
<evidence type="ECO:0000313" key="7">
    <source>
        <dbReference type="EMBL" id="PPC76027.1"/>
    </source>
</evidence>
<dbReference type="InterPro" id="IPR005538">
    <property type="entry name" value="LrgA/CidA"/>
</dbReference>
<proteinExistence type="predicted"/>
<evidence type="ECO:0000256" key="3">
    <source>
        <dbReference type="ARBA" id="ARBA00022692"/>
    </source>
</evidence>
<evidence type="ECO:0000256" key="5">
    <source>
        <dbReference type="ARBA" id="ARBA00023136"/>
    </source>
</evidence>
<dbReference type="AlphaFoldDB" id="A0A2S5KMG0"/>
<feature type="transmembrane region" description="Helical" evidence="6">
    <location>
        <begin position="66"/>
        <end position="87"/>
    </location>
</feature>
<dbReference type="Proteomes" id="UP000238196">
    <property type="component" value="Unassembled WGS sequence"/>
</dbReference>
<dbReference type="PANTHER" id="PTHR33931:SF2">
    <property type="entry name" value="HOLIN-LIKE PROTEIN CIDA"/>
    <property type="match status" value="1"/>
</dbReference>
<evidence type="ECO:0000256" key="1">
    <source>
        <dbReference type="ARBA" id="ARBA00004651"/>
    </source>
</evidence>
<protein>
    <recommendedName>
        <fullName evidence="9">CidA/LrgA family protein</fullName>
    </recommendedName>
</protein>